<organism evidence="2 3">
    <name type="scientific">Aristolochia fimbriata</name>
    <name type="common">White veined hardy Dutchman's pipe vine</name>
    <dbReference type="NCBI Taxonomy" id="158543"/>
    <lineage>
        <taxon>Eukaryota</taxon>
        <taxon>Viridiplantae</taxon>
        <taxon>Streptophyta</taxon>
        <taxon>Embryophyta</taxon>
        <taxon>Tracheophyta</taxon>
        <taxon>Spermatophyta</taxon>
        <taxon>Magnoliopsida</taxon>
        <taxon>Magnoliidae</taxon>
        <taxon>Piperales</taxon>
        <taxon>Aristolochiaceae</taxon>
        <taxon>Aristolochia</taxon>
    </lineage>
</organism>
<evidence type="ECO:0000313" key="3">
    <source>
        <dbReference type="Proteomes" id="UP000825729"/>
    </source>
</evidence>
<gene>
    <name evidence="2" type="ORF">H6P81_007679</name>
</gene>
<dbReference type="AlphaFoldDB" id="A0AAV7F0X8"/>
<dbReference type="EMBL" id="JAINDJ010000003">
    <property type="protein sequence ID" value="KAG9454775.1"/>
    <property type="molecule type" value="Genomic_DNA"/>
</dbReference>
<feature type="compositionally biased region" description="Basic and acidic residues" evidence="1">
    <location>
        <begin position="15"/>
        <end position="26"/>
    </location>
</feature>
<proteinExistence type="predicted"/>
<name>A0AAV7F0X8_ARIFI</name>
<feature type="region of interest" description="Disordered" evidence="1">
    <location>
        <begin position="1"/>
        <end position="26"/>
    </location>
</feature>
<dbReference type="PANTHER" id="PTHR37250">
    <property type="entry name" value="OS05G0496000 PROTEIN"/>
    <property type="match status" value="1"/>
</dbReference>
<feature type="region of interest" description="Disordered" evidence="1">
    <location>
        <begin position="109"/>
        <end position="128"/>
    </location>
</feature>
<dbReference type="PANTHER" id="PTHR37250:SF1">
    <property type="entry name" value="OS05G0496000 PROTEIN"/>
    <property type="match status" value="1"/>
</dbReference>
<reference evidence="2 3" key="1">
    <citation type="submission" date="2021-07" db="EMBL/GenBank/DDBJ databases">
        <title>The Aristolochia fimbriata genome: insights into angiosperm evolution, floral development and chemical biosynthesis.</title>
        <authorList>
            <person name="Jiao Y."/>
        </authorList>
    </citation>
    <scope>NUCLEOTIDE SEQUENCE [LARGE SCALE GENOMIC DNA]</scope>
    <source>
        <strain evidence="2">IBCAS-2021</strain>
        <tissue evidence="2">Leaf</tissue>
    </source>
</reference>
<dbReference type="Proteomes" id="UP000825729">
    <property type="component" value="Unassembled WGS sequence"/>
</dbReference>
<protein>
    <submittedName>
        <fullName evidence="2">Uncharacterized protein</fullName>
    </submittedName>
</protein>
<sequence>MNVKEDFGHPGSKTSNERSETPKTETHVVDVNYTPVQQPNESKELQKFHSGPTSPEIKDAKGEVNMEASVMADDVVKAGGFGATDGIGSFLPVAMDSTDFEASLRNARDFEEPQSEISRPGLGFVGSG</sequence>
<accession>A0AAV7F0X8</accession>
<evidence type="ECO:0000313" key="2">
    <source>
        <dbReference type="EMBL" id="KAG9454775.1"/>
    </source>
</evidence>
<keyword evidence="3" id="KW-1185">Reference proteome</keyword>
<comment type="caution">
    <text evidence="2">The sequence shown here is derived from an EMBL/GenBank/DDBJ whole genome shotgun (WGS) entry which is preliminary data.</text>
</comment>
<evidence type="ECO:0000256" key="1">
    <source>
        <dbReference type="SAM" id="MobiDB-lite"/>
    </source>
</evidence>